<organism evidence="2">
    <name type="scientific">marine metagenome</name>
    <dbReference type="NCBI Taxonomy" id="408172"/>
    <lineage>
        <taxon>unclassified sequences</taxon>
        <taxon>metagenomes</taxon>
        <taxon>ecological metagenomes</taxon>
    </lineage>
</organism>
<keyword evidence="1" id="KW-0472">Membrane</keyword>
<dbReference type="AlphaFoldDB" id="A0A382LUS1"/>
<reference evidence="2" key="1">
    <citation type="submission" date="2018-05" db="EMBL/GenBank/DDBJ databases">
        <authorList>
            <person name="Lanie J.A."/>
            <person name="Ng W.-L."/>
            <person name="Kazmierczak K.M."/>
            <person name="Andrzejewski T.M."/>
            <person name="Davidsen T.M."/>
            <person name="Wayne K.J."/>
            <person name="Tettelin H."/>
            <person name="Glass J.I."/>
            <person name="Rusch D."/>
            <person name="Podicherti R."/>
            <person name="Tsui H.-C.T."/>
            <person name="Winkler M.E."/>
        </authorList>
    </citation>
    <scope>NUCLEOTIDE SEQUENCE</scope>
</reference>
<feature type="transmembrane region" description="Helical" evidence="1">
    <location>
        <begin position="97"/>
        <end position="119"/>
    </location>
</feature>
<keyword evidence="1" id="KW-1133">Transmembrane helix</keyword>
<name>A0A382LUS1_9ZZZZ</name>
<protein>
    <submittedName>
        <fullName evidence="2">Uncharacterized protein</fullName>
    </submittedName>
</protein>
<keyword evidence="1" id="KW-0812">Transmembrane</keyword>
<sequence>MMFALIAVIMPDSWLQLAVAEVEPNTPVAVLVEYLARGWSAFYFMLGGLIWLFSTDLPRYAIAGKWVGFCYVVISGGAMGITGWYAVSNSEWEKPWFFWVVLFNLTCGFTLGSMIFLLYRKLLPDWQAQHSE</sequence>
<accession>A0A382LUS1</accession>
<evidence type="ECO:0000256" key="1">
    <source>
        <dbReference type="SAM" id="Phobius"/>
    </source>
</evidence>
<feature type="transmembrane region" description="Helical" evidence="1">
    <location>
        <begin position="66"/>
        <end position="85"/>
    </location>
</feature>
<feature type="transmembrane region" description="Helical" evidence="1">
    <location>
        <begin position="34"/>
        <end position="54"/>
    </location>
</feature>
<dbReference type="EMBL" id="UINC01089341">
    <property type="protein sequence ID" value="SVC40358.1"/>
    <property type="molecule type" value="Genomic_DNA"/>
</dbReference>
<proteinExistence type="predicted"/>
<gene>
    <name evidence="2" type="ORF">METZ01_LOCUS293212</name>
</gene>
<evidence type="ECO:0000313" key="2">
    <source>
        <dbReference type="EMBL" id="SVC40358.1"/>
    </source>
</evidence>